<dbReference type="PANTHER" id="PTHR12147:SF26">
    <property type="entry name" value="PEPTIDASE M28 DOMAIN-CONTAINING PROTEIN"/>
    <property type="match status" value="1"/>
</dbReference>
<evidence type="ECO:0000259" key="2">
    <source>
        <dbReference type="Pfam" id="PF04389"/>
    </source>
</evidence>
<dbReference type="InterPro" id="IPR045175">
    <property type="entry name" value="M28_fam"/>
</dbReference>
<proteinExistence type="predicted"/>
<dbReference type="InterPro" id="IPR007484">
    <property type="entry name" value="Peptidase_M28"/>
</dbReference>
<dbReference type="Gene3D" id="3.40.630.10">
    <property type="entry name" value="Zn peptidases"/>
    <property type="match status" value="1"/>
</dbReference>
<evidence type="ECO:0000256" key="1">
    <source>
        <dbReference type="SAM" id="MobiDB-lite"/>
    </source>
</evidence>
<reference evidence="3 4" key="1">
    <citation type="submission" date="2019-02" db="EMBL/GenBank/DDBJ databases">
        <title>Sequencing the genomes of 1000 actinobacteria strains.</title>
        <authorList>
            <person name="Klenk H.-P."/>
        </authorList>
    </citation>
    <scope>NUCLEOTIDE SEQUENCE [LARGE SCALE GENOMIC DNA]</scope>
    <source>
        <strain evidence="3 4">DSM 45779</strain>
    </source>
</reference>
<keyword evidence="3" id="KW-0378">Hydrolase</keyword>
<name>A0A4Q7UV35_PSEST</name>
<keyword evidence="3" id="KW-0645">Protease</keyword>
<dbReference type="Proteomes" id="UP000291591">
    <property type="component" value="Unassembled WGS sequence"/>
</dbReference>
<dbReference type="EMBL" id="SHKL01000001">
    <property type="protein sequence ID" value="RZT85635.1"/>
    <property type="molecule type" value="Genomic_DNA"/>
</dbReference>
<protein>
    <submittedName>
        <fullName evidence="3">Aminopeptidase S</fullName>
    </submittedName>
</protein>
<dbReference type="PANTHER" id="PTHR12147">
    <property type="entry name" value="METALLOPEPTIDASE M28 FAMILY MEMBER"/>
    <property type="match status" value="1"/>
</dbReference>
<dbReference type="OrthoDB" id="345880at2"/>
<keyword evidence="4" id="KW-1185">Reference proteome</keyword>
<dbReference type="GO" id="GO:0004177">
    <property type="term" value="F:aminopeptidase activity"/>
    <property type="evidence" value="ECO:0007669"/>
    <property type="project" value="UniProtKB-KW"/>
</dbReference>
<feature type="region of interest" description="Disordered" evidence="1">
    <location>
        <begin position="107"/>
        <end position="129"/>
    </location>
</feature>
<accession>A0A4Q7UV35</accession>
<sequence>MFWATGSERSRGALTTVAVAVAAVLVSACGSATREAPPIGQPPAVVSPDGELVGALSGEVSETGALAHLRALQEIADRNGGNRASPGPGYDASVDYVVGVVDAAGLDVTTPSYEPPDEEGTGGDGSLRNVIAQTRNGDTGQVVVVGAHLDSVREGPGMVDNGSGVAILLEIATRLSASPPPRNAIRFAFFGSEEEGLVGSTSYLDGLSADDRRKIKLYLNVDMAASPNAGYFVQGGKGDDAATAGPPGSAAVARVLADRMSRTVPGPETIEFVGDDESPFVEAGIPSGGAENGDSGTKSEDQARRWGGQPGLAFDRCYHAACDRLDNVNTVVLNNYLRTVAGTVAHFATSGEGLPR</sequence>
<gene>
    <name evidence="3" type="ORF">EV383_2511</name>
</gene>
<evidence type="ECO:0000313" key="4">
    <source>
        <dbReference type="Proteomes" id="UP000291591"/>
    </source>
</evidence>
<comment type="caution">
    <text evidence="3">The sequence shown here is derived from an EMBL/GenBank/DDBJ whole genome shotgun (WGS) entry which is preliminary data.</text>
</comment>
<feature type="region of interest" description="Disordered" evidence="1">
    <location>
        <begin position="282"/>
        <end position="306"/>
    </location>
</feature>
<evidence type="ECO:0000313" key="3">
    <source>
        <dbReference type="EMBL" id="RZT85635.1"/>
    </source>
</evidence>
<dbReference type="Pfam" id="PF04389">
    <property type="entry name" value="Peptidase_M28"/>
    <property type="match status" value="1"/>
</dbReference>
<dbReference type="SUPFAM" id="SSF53187">
    <property type="entry name" value="Zn-dependent exopeptidases"/>
    <property type="match status" value="1"/>
</dbReference>
<dbReference type="GO" id="GO:0008235">
    <property type="term" value="F:metalloexopeptidase activity"/>
    <property type="evidence" value="ECO:0007669"/>
    <property type="project" value="InterPro"/>
</dbReference>
<dbReference type="GO" id="GO:0006508">
    <property type="term" value="P:proteolysis"/>
    <property type="evidence" value="ECO:0007669"/>
    <property type="project" value="InterPro"/>
</dbReference>
<feature type="domain" description="Peptidase M28" evidence="2">
    <location>
        <begin position="129"/>
        <end position="342"/>
    </location>
</feature>
<dbReference type="AlphaFoldDB" id="A0A4Q7UV35"/>
<organism evidence="3 4">
    <name type="scientific">Pseudonocardia sediminis</name>
    <dbReference type="NCBI Taxonomy" id="1397368"/>
    <lineage>
        <taxon>Bacteria</taxon>
        <taxon>Bacillati</taxon>
        <taxon>Actinomycetota</taxon>
        <taxon>Actinomycetes</taxon>
        <taxon>Pseudonocardiales</taxon>
        <taxon>Pseudonocardiaceae</taxon>
        <taxon>Pseudonocardia</taxon>
    </lineage>
</organism>
<keyword evidence="3" id="KW-0031">Aminopeptidase</keyword>